<dbReference type="EMBL" id="CAJNNW010036796">
    <property type="protein sequence ID" value="CAE8737603.1"/>
    <property type="molecule type" value="Genomic_DNA"/>
</dbReference>
<evidence type="ECO:0000313" key="2">
    <source>
        <dbReference type="EMBL" id="CAE8737603.1"/>
    </source>
</evidence>
<keyword evidence="1" id="KW-1133">Transmembrane helix</keyword>
<sequence>MYHSLLVQGLGPTIKMCSAIPYLQEKQHGVLDISDLSMISKVQQNRKFNSVFLQLSWDGLFLAGFGLELLALHLVSYVFSRAWCTRLCCQALRPECWINLILIIWTSFYCAMVGSSCEEMLVRKLWMPMVWCSIKPCHLLLYGICCRLFPAKRNYMFADFAGIKLWLPHLHCTMWFACMFGWFSFEDEPTITDDFNVTPSAKFHQDILGMAVFEDGRVLVDWLGGQTLRVFAGLRGDFLRIDVTPIRFRHFRYSIPPPGYVPPMPAVLVVDVDVEADVVPQYVCPCLRDDGSVYAEKAKASKDGTGQHPPGEPHVHAWAAMLRVALEDPALNSDDKQCIEAHRSAATDPVMMSHVVYVSKLRKAEKSKKWSTS</sequence>
<name>A0A813LSR4_POLGL</name>
<dbReference type="AlphaFoldDB" id="A0A813LSR4"/>
<protein>
    <submittedName>
        <fullName evidence="2">Uncharacterized protein</fullName>
    </submittedName>
</protein>
<keyword evidence="1" id="KW-0812">Transmembrane</keyword>
<comment type="caution">
    <text evidence="2">The sequence shown here is derived from an EMBL/GenBank/DDBJ whole genome shotgun (WGS) entry which is preliminary data.</text>
</comment>
<evidence type="ECO:0000313" key="3">
    <source>
        <dbReference type="Proteomes" id="UP000626109"/>
    </source>
</evidence>
<organism evidence="2 3">
    <name type="scientific">Polarella glacialis</name>
    <name type="common">Dinoflagellate</name>
    <dbReference type="NCBI Taxonomy" id="89957"/>
    <lineage>
        <taxon>Eukaryota</taxon>
        <taxon>Sar</taxon>
        <taxon>Alveolata</taxon>
        <taxon>Dinophyceae</taxon>
        <taxon>Suessiales</taxon>
        <taxon>Suessiaceae</taxon>
        <taxon>Polarella</taxon>
    </lineage>
</organism>
<proteinExistence type="predicted"/>
<feature type="transmembrane region" description="Helical" evidence="1">
    <location>
        <begin position="60"/>
        <end position="84"/>
    </location>
</feature>
<reference evidence="2" key="1">
    <citation type="submission" date="2021-02" db="EMBL/GenBank/DDBJ databases">
        <authorList>
            <person name="Dougan E. K."/>
            <person name="Rhodes N."/>
            <person name="Thang M."/>
            <person name="Chan C."/>
        </authorList>
    </citation>
    <scope>NUCLEOTIDE SEQUENCE</scope>
</reference>
<feature type="transmembrane region" description="Helical" evidence="1">
    <location>
        <begin position="96"/>
        <end position="114"/>
    </location>
</feature>
<evidence type="ECO:0000256" key="1">
    <source>
        <dbReference type="SAM" id="Phobius"/>
    </source>
</evidence>
<accession>A0A813LSR4</accession>
<keyword evidence="1" id="KW-0472">Membrane</keyword>
<gene>
    <name evidence="2" type="ORF">PGLA2088_LOCUS48837</name>
</gene>
<dbReference type="Proteomes" id="UP000626109">
    <property type="component" value="Unassembled WGS sequence"/>
</dbReference>